<protein>
    <submittedName>
        <fullName evidence="1">Uncharacterized protein</fullName>
    </submittedName>
</protein>
<dbReference type="Proteomes" id="UP000828390">
    <property type="component" value="Unassembled WGS sequence"/>
</dbReference>
<organism evidence="1 2">
    <name type="scientific">Dreissena polymorpha</name>
    <name type="common">Zebra mussel</name>
    <name type="synonym">Mytilus polymorpha</name>
    <dbReference type="NCBI Taxonomy" id="45954"/>
    <lineage>
        <taxon>Eukaryota</taxon>
        <taxon>Metazoa</taxon>
        <taxon>Spiralia</taxon>
        <taxon>Lophotrochozoa</taxon>
        <taxon>Mollusca</taxon>
        <taxon>Bivalvia</taxon>
        <taxon>Autobranchia</taxon>
        <taxon>Heteroconchia</taxon>
        <taxon>Euheterodonta</taxon>
        <taxon>Imparidentia</taxon>
        <taxon>Neoheterodontei</taxon>
        <taxon>Myida</taxon>
        <taxon>Dreissenoidea</taxon>
        <taxon>Dreissenidae</taxon>
        <taxon>Dreissena</taxon>
    </lineage>
</organism>
<dbReference type="AlphaFoldDB" id="A0A9D4C7U4"/>
<reference evidence="1" key="2">
    <citation type="submission" date="2020-11" db="EMBL/GenBank/DDBJ databases">
        <authorList>
            <person name="McCartney M.A."/>
            <person name="Auch B."/>
            <person name="Kono T."/>
            <person name="Mallez S."/>
            <person name="Becker A."/>
            <person name="Gohl D.M."/>
            <person name="Silverstein K.A.T."/>
            <person name="Koren S."/>
            <person name="Bechman K.B."/>
            <person name="Herman A."/>
            <person name="Abrahante J.E."/>
            <person name="Garbe J."/>
        </authorList>
    </citation>
    <scope>NUCLEOTIDE SEQUENCE</scope>
    <source>
        <strain evidence="1">Duluth1</strain>
        <tissue evidence="1">Whole animal</tissue>
    </source>
</reference>
<keyword evidence="2" id="KW-1185">Reference proteome</keyword>
<evidence type="ECO:0000313" key="1">
    <source>
        <dbReference type="EMBL" id="KAH3719066.1"/>
    </source>
</evidence>
<evidence type="ECO:0000313" key="2">
    <source>
        <dbReference type="Proteomes" id="UP000828390"/>
    </source>
</evidence>
<gene>
    <name evidence="1" type="ORF">DPMN_061895</name>
</gene>
<proteinExistence type="predicted"/>
<dbReference type="EMBL" id="JAIWYP010000013">
    <property type="protein sequence ID" value="KAH3719066.1"/>
    <property type="molecule type" value="Genomic_DNA"/>
</dbReference>
<name>A0A9D4C7U4_DREPO</name>
<accession>A0A9D4C7U4</accession>
<comment type="caution">
    <text evidence="1">The sequence shown here is derived from an EMBL/GenBank/DDBJ whole genome shotgun (WGS) entry which is preliminary data.</text>
</comment>
<reference evidence="1" key="1">
    <citation type="journal article" date="2019" name="bioRxiv">
        <title>The Genome of the Zebra Mussel, Dreissena polymorpha: A Resource for Invasive Species Research.</title>
        <authorList>
            <person name="McCartney M.A."/>
            <person name="Auch B."/>
            <person name="Kono T."/>
            <person name="Mallez S."/>
            <person name="Zhang Y."/>
            <person name="Obille A."/>
            <person name="Becker A."/>
            <person name="Abrahante J.E."/>
            <person name="Garbe J."/>
            <person name="Badalamenti J.P."/>
            <person name="Herman A."/>
            <person name="Mangelson H."/>
            <person name="Liachko I."/>
            <person name="Sullivan S."/>
            <person name="Sone E.D."/>
            <person name="Koren S."/>
            <person name="Silverstein K.A.T."/>
            <person name="Beckman K.B."/>
            <person name="Gohl D.M."/>
        </authorList>
    </citation>
    <scope>NUCLEOTIDE SEQUENCE</scope>
    <source>
        <strain evidence="1">Duluth1</strain>
        <tissue evidence="1">Whole animal</tissue>
    </source>
</reference>
<sequence>MFSNPPLEISMEINSMLTNSKGEDEQMFTKTVARCGPDYAGFNGGIHTHTV</sequence>